<dbReference type="PANTHER" id="PTHR10652:SF0">
    <property type="entry name" value="ADENYLYL CYCLASE-ASSOCIATED PROTEIN"/>
    <property type="match status" value="1"/>
</dbReference>
<dbReference type="GO" id="GO:0008179">
    <property type="term" value="F:adenylate cyclase binding"/>
    <property type="evidence" value="ECO:0007669"/>
    <property type="project" value="TreeGrafter"/>
</dbReference>
<name>A0A2V3IR69_9FLOR</name>
<dbReference type="InterPro" id="IPR053950">
    <property type="entry name" value="CAP_N"/>
</dbReference>
<dbReference type="GO" id="GO:0019933">
    <property type="term" value="P:cAMP-mediated signaling"/>
    <property type="evidence" value="ECO:0007669"/>
    <property type="project" value="TreeGrafter"/>
</dbReference>
<gene>
    <name evidence="3" type="ORF">BWQ96_05616</name>
</gene>
<organism evidence="3 4">
    <name type="scientific">Gracilariopsis chorda</name>
    <dbReference type="NCBI Taxonomy" id="448386"/>
    <lineage>
        <taxon>Eukaryota</taxon>
        <taxon>Rhodophyta</taxon>
        <taxon>Florideophyceae</taxon>
        <taxon>Rhodymeniophycidae</taxon>
        <taxon>Gracilariales</taxon>
        <taxon>Gracilariaceae</taxon>
        <taxon>Gracilariopsis</taxon>
    </lineage>
</organism>
<dbReference type="PANTHER" id="PTHR10652">
    <property type="entry name" value="ADENYLYL CYCLASE-ASSOCIATED PROTEIN"/>
    <property type="match status" value="1"/>
</dbReference>
<dbReference type="GO" id="GO:0003779">
    <property type="term" value="F:actin binding"/>
    <property type="evidence" value="ECO:0007669"/>
    <property type="project" value="InterPro"/>
</dbReference>
<dbReference type="Proteomes" id="UP000247409">
    <property type="component" value="Unassembled WGS sequence"/>
</dbReference>
<keyword evidence="4" id="KW-1185">Reference proteome</keyword>
<evidence type="ECO:0000256" key="1">
    <source>
        <dbReference type="SAM" id="MobiDB-lite"/>
    </source>
</evidence>
<dbReference type="AlphaFoldDB" id="A0A2V3IR69"/>
<dbReference type="GO" id="GO:0005737">
    <property type="term" value="C:cytoplasm"/>
    <property type="evidence" value="ECO:0007669"/>
    <property type="project" value="TreeGrafter"/>
</dbReference>
<dbReference type="Gene3D" id="1.25.40.330">
    <property type="entry name" value="Adenylate cyclase-associated CAP, N-terminal domain"/>
    <property type="match status" value="1"/>
</dbReference>
<sequence>MESSLARSSLSLSTAAQKFGDRMQPPLDQFRRCVQLASDLTSSDSPTSEQKSALDSELTIVDDVLDALPTLDILYHHIHAVSTASAAISCIAAEDPLDQLKHVSAEADASIKALKEMNDSSHAQLAEAVEEFISALRRYMEKNVTKSISVSESANSSPTAVAGKIPTTCNPESRDTEAHTAAHLVDYRTRVIDGAAKPLLESAAKLGGKVDEQARNVHGAVDAVYDFLVAASQMPNAPSDEKKQDMLQSVIKFMSAAGEVGNDCTNRDPHFNHVKALEESVNMVSWIVATEKTDHVHL</sequence>
<accession>A0A2V3IR69</accession>
<dbReference type="EMBL" id="NBIV01000085">
    <property type="protein sequence ID" value="PXF44621.1"/>
    <property type="molecule type" value="Genomic_DNA"/>
</dbReference>
<comment type="caution">
    <text evidence="3">The sequence shown here is derived from an EMBL/GenBank/DDBJ whole genome shotgun (WGS) entry which is preliminary data.</text>
</comment>
<reference evidence="3 4" key="1">
    <citation type="journal article" date="2018" name="Mol. Biol. Evol.">
        <title>Analysis of the draft genome of the red seaweed Gracilariopsis chorda provides insights into genome size evolution in Rhodophyta.</title>
        <authorList>
            <person name="Lee J."/>
            <person name="Yang E.C."/>
            <person name="Graf L."/>
            <person name="Yang J.H."/>
            <person name="Qiu H."/>
            <person name="Zel Zion U."/>
            <person name="Chan C.X."/>
            <person name="Stephens T.G."/>
            <person name="Weber A.P.M."/>
            <person name="Boo G.H."/>
            <person name="Boo S.M."/>
            <person name="Kim K.M."/>
            <person name="Shin Y."/>
            <person name="Jung M."/>
            <person name="Lee S.J."/>
            <person name="Yim H.S."/>
            <person name="Lee J.H."/>
            <person name="Bhattacharya D."/>
            <person name="Yoon H.S."/>
        </authorList>
    </citation>
    <scope>NUCLEOTIDE SEQUENCE [LARGE SCALE GENOMIC DNA]</scope>
    <source>
        <strain evidence="3 4">SKKU-2015</strain>
        <tissue evidence="3">Whole body</tissue>
    </source>
</reference>
<protein>
    <recommendedName>
        <fullName evidence="2">CAP N-terminal domain-containing protein</fullName>
    </recommendedName>
</protein>
<dbReference type="Pfam" id="PF21938">
    <property type="entry name" value="CAP_N"/>
    <property type="match status" value="1"/>
</dbReference>
<dbReference type="GO" id="GO:0007015">
    <property type="term" value="P:actin filament organization"/>
    <property type="evidence" value="ECO:0007669"/>
    <property type="project" value="TreeGrafter"/>
</dbReference>
<evidence type="ECO:0000313" key="4">
    <source>
        <dbReference type="Proteomes" id="UP000247409"/>
    </source>
</evidence>
<dbReference type="InterPro" id="IPR001837">
    <property type="entry name" value="Adenylate_cyclase-assoc_CAP"/>
</dbReference>
<proteinExistence type="predicted"/>
<evidence type="ECO:0000313" key="3">
    <source>
        <dbReference type="EMBL" id="PXF44621.1"/>
    </source>
</evidence>
<evidence type="ECO:0000259" key="2">
    <source>
        <dbReference type="Pfam" id="PF21938"/>
    </source>
</evidence>
<feature type="domain" description="CAP N-terminal" evidence="2">
    <location>
        <begin position="190"/>
        <end position="291"/>
    </location>
</feature>
<dbReference type="InterPro" id="IPR036222">
    <property type="entry name" value="CAP_N_sf"/>
</dbReference>
<feature type="region of interest" description="Disordered" evidence="1">
    <location>
        <begin position="156"/>
        <end position="175"/>
    </location>
</feature>
<dbReference type="SUPFAM" id="SSF101278">
    <property type="entry name" value="N-terminal domain of adenylylcyclase associated protein, CAP"/>
    <property type="match status" value="1"/>
</dbReference>